<reference evidence="2 3" key="1">
    <citation type="submission" date="2016-10" db="EMBL/GenBank/DDBJ databases">
        <authorList>
            <person name="de Groot N.N."/>
        </authorList>
    </citation>
    <scope>NUCLEOTIDE SEQUENCE [LARGE SCALE GENOMIC DNA]</scope>
    <source>
        <strain evidence="2 3">DSM 1283</strain>
    </source>
</reference>
<dbReference type="SUPFAM" id="SSF56281">
    <property type="entry name" value="Metallo-hydrolase/oxidoreductase"/>
    <property type="match status" value="1"/>
</dbReference>
<dbReference type="Proteomes" id="UP000198806">
    <property type="component" value="Unassembled WGS sequence"/>
</dbReference>
<dbReference type="Pfam" id="PF00753">
    <property type="entry name" value="Lactamase_B"/>
    <property type="match status" value="1"/>
</dbReference>
<evidence type="ECO:0000313" key="3">
    <source>
        <dbReference type="Proteomes" id="UP000198806"/>
    </source>
</evidence>
<protein>
    <submittedName>
        <fullName evidence="2">7,8-dihydropterin-6-yl-methyl-4-(Beta-D-ribofuranosyl)aminobenzene 5'-phosphate synthase</fullName>
    </submittedName>
</protein>
<dbReference type="InterPro" id="IPR052926">
    <property type="entry name" value="Metallo-beta-lactamase_dom"/>
</dbReference>
<dbReference type="InterPro" id="IPR001279">
    <property type="entry name" value="Metallo-B-lactamas"/>
</dbReference>
<accession>A0A1I5BLV0</accession>
<gene>
    <name evidence="2" type="ORF">SAMN04489757_10192</name>
</gene>
<sequence>MKLKVLVDNNTYIDEYYLGEPAVSYYLEDGDKRILFDTGYSDVFIKNAASMDIDLAKLHYLVLSHGHNDHTGGLSHLLKEYENNEDLTIIAHPHTFEEKRMDDILISSPLSLEEIGKNNRVVTTRTPFYITEKLIFLGEIPRVMDYEAKAPVGIRNSEEGLVEDYVLDDSALVFTGEEGIYIITGCSHAGICNIIEYSKKVTKKDKVAGIIGGFHLFDVNEQVEKTREYLKKQNIPYLYPCHCTSFKVKASFLQDLNIEETGVGLVLEWI</sequence>
<dbReference type="PANTHER" id="PTHR13754:SF18">
    <property type="entry name" value="7,8-DIHYDROPTERIN-6-METHYL-4-(BETA-D-RIBOFURANOSYL)-AMINOBENZENE-5'-PHOSPHATE SYNTHASE"/>
    <property type="match status" value="1"/>
</dbReference>
<dbReference type="AlphaFoldDB" id="A0A1I5BLV0"/>
<dbReference type="SMART" id="SM00849">
    <property type="entry name" value="Lactamase_B"/>
    <property type="match status" value="1"/>
</dbReference>
<organism evidence="2 3">
    <name type="scientific">Anaerocolumna aminovalerica</name>
    <dbReference type="NCBI Taxonomy" id="1527"/>
    <lineage>
        <taxon>Bacteria</taxon>
        <taxon>Bacillati</taxon>
        <taxon>Bacillota</taxon>
        <taxon>Clostridia</taxon>
        <taxon>Lachnospirales</taxon>
        <taxon>Lachnospiraceae</taxon>
        <taxon>Anaerocolumna</taxon>
    </lineage>
</organism>
<evidence type="ECO:0000313" key="2">
    <source>
        <dbReference type="EMBL" id="SFN75774.1"/>
    </source>
</evidence>
<dbReference type="CDD" id="cd07713">
    <property type="entry name" value="DHPS-like_MBL-fold"/>
    <property type="match status" value="1"/>
</dbReference>
<dbReference type="PANTHER" id="PTHR13754">
    <property type="entry name" value="METALLO-BETA-LACTAMASE SUPERFAMILY PROTEIN"/>
    <property type="match status" value="1"/>
</dbReference>
<dbReference type="STRING" id="1527.SAMN04489757_10192"/>
<feature type="domain" description="Metallo-beta-lactamase" evidence="1">
    <location>
        <begin position="21"/>
        <end position="242"/>
    </location>
</feature>
<dbReference type="GO" id="GO:0016740">
    <property type="term" value="F:transferase activity"/>
    <property type="evidence" value="ECO:0007669"/>
    <property type="project" value="TreeGrafter"/>
</dbReference>
<dbReference type="Gene3D" id="3.60.15.10">
    <property type="entry name" value="Ribonuclease Z/Hydroxyacylglutathione hydrolase-like"/>
    <property type="match status" value="1"/>
</dbReference>
<evidence type="ECO:0000259" key="1">
    <source>
        <dbReference type="SMART" id="SM00849"/>
    </source>
</evidence>
<name>A0A1I5BLV0_9FIRM</name>
<dbReference type="RefSeq" id="WP_091683499.1">
    <property type="nucleotide sequence ID" value="NZ_BAABFM010000003.1"/>
</dbReference>
<dbReference type="EMBL" id="FOWD01000001">
    <property type="protein sequence ID" value="SFN75774.1"/>
    <property type="molecule type" value="Genomic_DNA"/>
</dbReference>
<dbReference type="OrthoDB" id="9803916at2"/>
<dbReference type="InterPro" id="IPR036866">
    <property type="entry name" value="RibonucZ/Hydroxyglut_hydro"/>
</dbReference>
<dbReference type="InterPro" id="IPR041712">
    <property type="entry name" value="DHPS-like_MBL-fold"/>
</dbReference>
<proteinExistence type="predicted"/>
<keyword evidence="3" id="KW-1185">Reference proteome</keyword>